<keyword evidence="4 8" id="KW-0479">Metal-binding</keyword>
<keyword evidence="11" id="KW-1185">Reference proteome</keyword>
<keyword evidence="5 8" id="KW-0560">Oxidoreductase</keyword>
<dbReference type="SUPFAM" id="SSF48264">
    <property type="entry name" value="Cytochrome P450"/>
    <property type="match status" value="1"/>
</dbReference>
<dbReference type="GeneID" id="31009607"/>
<evidence type="ECO:0000256" key="3">
    <source>
        <dbReference type="ARBA" id="ARBA00022617"/>
    </source>
</evidence>
<dbReference type="GO" id="GO:0004497">
    <property type="term" value="F:monooxygenase activity"/>
    <property type="evidence" value="ECO:0007669"/>
    <property type="project" value="UniProtKB-KW"/>
</dbReference>
<gene>
    <name evidence="10" type="ORF">BKCO1_10000163</name>
</gene>
<evidence type="ECO:0000256" key="4">
    <source>
        <dbReference type="ARBA" id="ARBA00022723"/>
    </source>
</evidence>
<keyword evidence="9" id="KW-0472">Membrane</keyword>
<dbReference type="PROSITE" id="PS00086">
    <property type="entry name" value="CYTOCHROME_P450"/>
    <property type="match status" value="1"/>
</dbReference>
<evidence type="ECO:0000256" key="8">
    <source>
        <dbReference type="RuleBase" id="RU000461"/>
    </source>
</evidence>
<keyword evidence="7 8" id="KW-0503">Monooxygenase</keyword>
<dbReference type="GO" id="GO:0020037">
    <property type="term" value="F:heme binding"/>
    <property type="evidence" value="ECO:0007669"/>
    <property type="project" value="InterPro"/>
</dbReference>
<sequence>MAIISSLFDSAHPFQTGTPYLFGAAIVVVISLLLHWAQDENPYPGFPLLGKEKGEWFNTKAKERMATHANDIMKQGFKKYNGRPFQVIMDIGPTVMLSPQMVQEIRNDDRLSFMPTVDRVFLPWFKGLEPFSTGISEHDVFTVSIRQNLTQSLGSMTESLSQETSYILKLLMPNVSKEWSSVTWVPIAAKIASRLSAKVFLGHPLCHNEDWLNISLTYAIDAFQAARTLRWWPPFLRRFVHALSPEFRHLQRTIADARRIIEPEVAQRKRTRREELLAGKKLHKSTDAIEWMDEHAQDEPYDITLAQMALAFVAIHTTSGMISSLLWELTANPEFIDDLRKEIVDVITEDGGWKRTSLYKMRLLDSCMKEAQRLHVIGAFAMTRRVMSPVTLSDGTHLPVDTHIAVPTWHMKDPDLYGPDAAKFDGRRFLEKREQPGNEHRWQFVTTSLEHLGFGHGQHACPGRFFASNEIKIAMAHLLLKYDWKFEGEPPLKSLRETDWVPDPEAKIWVKEREPEIRF</sequence>
<evidence type="ECO:0000256" key="1">
    <source>
        <dbReference type="ARBA" id="ARBA00001971"/>
    </source>
</evidence>
<name>A0A1J9R908_9PEZI</name>
<dbReference type="PANTHER" id="PTHR46206">
    <property type="entry name" value="CYTOCHROME P450"/>
    <property type="match status" value="1"/>
</dbReference>
<reference evidence="10 11" key="1">
    <citation type="submission" date="2016-10" db="EMBL/GenBank/DDBJ databases">
        <title>Proteomics and genomics reveal pathogen-plant mechanisms compatible with a hemibiotrophic lifestyle of Diplodia corticola.</title>
        <authorList>
            <person name="Fernandes I."/>
            <person name="De Jonge R."/>
            <person name="Van De Peer Y."/>
            <person name="Devreese B."/>
            <person name="Alves A."/>
            <person name="Esteves A.C."/>
        </authorList>
    </citation>
    <scope>NUCLEOTIDE SEQUENCE [LARGE SCALE GENOMIC DNA]</scope>
    <source>
        <strain evidence="10 11">CBS 112549</strain>
    </source>
</reference>
<evidence type="ECO:0000256" key="2">
    <source>
        <dbReference type="ARBA" id="ARBA00010617"/>
    </source>
</evidence>
<dbReference type="AlphaFoldDB" id="A0A1J9R908"/>
<dbReference type="InterPro" id="IPR001128">
    <property type="entry name" value="Cyt_P450"/>
</dbReference>
<proteinExistence type="inferred from homology"/>
<dbReference type="CDD" id="cd11041">
    <property type="entry name" value="CYP503A1-like"/>
    <property type="match status" value="1"/>
</dbReference>
<keyword evidence="9" id="KW-1133">Transmembrane helix</keyword>
<evidence type="ECO:0000313" key="10">
    <source>
        <dbReference type="EMBL" id="OJD36658.1"/>
    </source>
</evidence>
<evidence type="ECO:0000256" key="9">
    <source>
        <dbReference type="SAM" id="Phobius"/>
    </source>
</evidence>
<keyword evidence="6 8" id="KW-0408">Iron</keyword>
<dbReference type="EMBL" id="MNUE01000010">
    <property type="protein sequence ID" value="OJD36658.1"/>
    <property type="molecule type" value="Genomic_DNA"/>
</dbReference>
<dbReference type="GO" id="GO:0016705">
    <property type="term" value="F:oxidoreductase activity, acting on paired donors, with incorporation or reduction of molecular oxygen"/>
    <property type="evidence" value="ECO:0007669"/>
    <property type="project" value="InterPro"/>
</dbReference>
<keyword evidence="9" id="KW-0812">Transmembrane</keyword>
<organism evidence="10 11">
    <name type="scientific">Diplodia corticola</name>
    <dbReference type="NCBI Taxonomy" id="236234"/>
    <lineage>
        <taxon>Eukaryota</taxon>
        <taxon>Fungi</taxon>
        <taxon>Dikarya</taxon>
        <taxon>Ascomycota</taxon>
        <taxon>Pezizomycotina</taxon>
        <taxon>Dothideomycetes</taxon>
        <taxon>Dothideomycetes incertae sedis</taxon>
        <taxon>Botryosphaeriales</taxon>
        <taxon>Botryosphaeriaceae</taxon>
        <taxon>Diplodia</taxon>
    </lineage>
</organism>
<dbReference type="GO" id="GO:0005506">
    <property type="term" value="F:iron ion binding"/>
    <property type="evidence" value="ECO:0007669"/>
    <property type="project" value="InterPro"/>
</dbReference>
<dbReference type="Gene3D" id="1.10.630.10">
    <property type="entry name" value="Cytochrome P450"/>
    <property type="match status" value="1"/>
</dbReference>
<evidence type="ECO:0000256" key="7">
    <source>
        <dbReference type="ARBA" id="ARBA00023033"/>
    </source>
</evidence>
<dbReference type="OrthoDB" id="1844152at2759"/>
<accession>A0A1J9R908</accession>
<protein>
    <submittedName>
        <fullName evidence="10">Cytochrome p450</fullName>
    </submittedName>
</protein>
<dbReference type="RefSeq" id="XP_020132918.1">
    <property type="nucleotide sequence ID" value="XM_020269348.1"/>
</dbReference>
<dbReference type="Pfam" id="PF00067">
    <property type="entry name" value="p450"/>
    <property type="match status" value="1"/>
</dbReference>
<evidence type="ECO:0000256" key="5">
    <source>
        <dbReference type="ARBA" id="ARBA00023002"/>
    </source>
</evidence>
<dbReference type="InterPro" id="IPR036396">
    <property type="entry name" value="Cyt_P450_sf"/>
</dbReference>
<evidence type="ECO:0000256" key="6">
    <source>
        <dbReference type="ARBA" id="ARBA00023004"/>
    </source>
</evidence>
<dbReference type="STRING" id="236234.A0A1J9R908"/>
<comment type="similarity">
    <text evidence="2 8">Belongs to the cytochrome P450 family.</text>
</comment>
<keyword evidence="3 8" id="KW-0349">Heme</keyword>
<comment type="cofactor">
    <cofactor evidence="1">
        <name>heme</name>
        <dbReference type="ChEBI" id="CHEBI:30413"/>
    </cofactor>
</comment>
<dbReference type="Proteomes" id="UP000183809">
    <property type="component" value="Unassembled WGS sequence"/>
</dbReference>
<comment type="caution">
    <text evidence="10">The sequence shown here is derived from an EMBL/GenBank/DDBJ whole genome shotgun (WGS) entry which is preliminary data.</text>
</comment>
<dbReference type="PANTHER" id="PTHR46206:SF2">
    <property type="entry name" value="CYTOCHROME P450 MONOOXYGENASE AUSG-RELATED"/>
    <property type="match status" value="1"/>
</dbReference>
<evidence type="ECO:0000313" key="11">
    <source>
        <dbReference type="Proteomes" id="UP000183809"/>
    </source>
</evidence>
<feature type="transmembrane region" description="Helical" evidence="9">
    <location>
        <begin position="20"/>
        <end position="37"/>
    </location>
</feature>
<dbReference type="InterPro" id="IPR017972">
    <property type="entry name" value="Cyt_P450_CS"/>
</dbReference>